<organism evidence="2 3">
    <name type="scientific">Halapricum desulfuricans</name>
    <dbReference type="NCBI Taxonomy" id="2841257"/>
    <lineage>
        <taxon>Archaea</taxon>
        <taxon>Methanobacteriati</taxon>
        <taxon>Methanobacteriota</taxon>
        <taxon>Stenosarchaea group</taxon>
        <taxon>Halobacteria</taxon>
        <taxon>Halobacteriales</taxon>
        <taxon>Haloarculaceae</taxon>
        <taxon>Halapricum</taxon>
    </lineage>
</organism>
<keyword evidence="1" id="KW-1133">Transmembrane helix</keyword>
<feature type="transmembrane region" description="Helical" evidence="1">
    <location>
        <begin position="68"/>
        <end position="87"/>
    </location>
</feature>
<dbReference type="Proteomes" id="UP000663292">
    <property type="component" value="Chromosome"/>
</dbReference>
<evidence type="ECO:0000313" key="2">
    <source>
        <dbReference type="EMBL" id="QSG15650.1"/>
    </source>
</evidence>
<feature type="transmembrane region" description="Helical" evidence="1">
    <location>
        <begin position="124"/>
        <end position="141"/>
    </location>
</feature>
<evidence type="ECO:0000256" key="1">
    <source>
        <dbReference type="SAM" id="Phobius"/>
    </source>
</evidence>
<proteinExistence type="predicted"/>
<feature type="transmembrane region" description="Helical" evidence="1">
    <location>
        <begin position="245"/>
        <end position="265"/>
    </location>
</feature>
<sequence>MRHVRDDLRDGWTLARAELRAQFRQIRSDRRRLLAVLFGIVGFGLFLAVSFLPGAIAFGSEFESDVPLGTAGMALSAVTVAIAYFGAANGFGRSQIGTVEPLARTSIPPRAVSIGRLVAQTVQSIWLVVPIGALLFAGVAIGGGPVVAGVVLVAVLPLAVVGLVIGRIVGGTARYVNERLQVSLWVKAVLLLGLMGAIFLGTQVLLSSRYETGSQFAVGPIIPGTPLQSYAAVVFAPFGTAPGPLGIAVTGLVLAAIPAGVLGAIRLETYMLVADLGNDSSTAGQVEESYGVPRLFEATTSARVAWRYLVRTRRDPRMLAHLTPLLFGAFGMAGSAFQDPGILLTVGPGAAVVAGAVLAGGAYCLNPMGDDRDQLPLLLTSSPSVDVMLRGRMLAGIAFGLAVAIGVGTPLALVEHGPGYVLGQSVLAVVLTTASAGIAVGLGAIAPKFERREYMNVERAHPSQWALLGFLFGGMIVGAIGFLLLWLTLSGEHVLAVAFGWLLYVTILGVASWGGYRYAVSRFDAFTLDDM</sequence>
<feature type="transmembrane region" description="Helical" evidence="1">
    <location>
        <begin position="465"/>
        <end position="487"/>
    </location>
</feature>
<feature type="transmembrane region" description="Helical" evidence="1">
    <location>
        <begin position="493"/>
        <end position="516"/>
    </location>
</feature>
<feature type="transmembrane region" description="Helical" evidence="1">
    <location>
        <begin position="147"/>
        <end position="170"/>
    </location>
</feature>
<feature type="transmembrane region" description="Helical" evidence="1">
    <location>
        <begin position="393"/>
        <end position="414"/>
    </location>
</feature>
<gene>
    <name evidence="2" type="ORF">HSEST_2135</name>
</gene>
<feature type="transmembrane region" description="Helical" evidence="1">
    <location>
        <begin position="33"/>
        <end position="56"/>
    </location>
</feature>
<feature type="transmembrane region" description="Helical" evidence="1">
    <location>
        <begin position="182"/>
        <end position="206"/>
    </location>
</feature>
<evidence type="ECO:0000313" key="3">
    <source>
        <dbReference type="Proteomes" id="UP000663292"/>
    </source>
</evidence>
<accession>A0A897NMB0</accession>
<dbReference type="GeneID" id="68858767"/>
<keyword evidence="1" id="KW-0812">Transmembrane</keyword>
<name>A0A897NMB0_9EURY</name>
<protein>
    <submittedName>
        <fullName evidence="2">Putative membrane protein, predicted permease</fullName>
    </submittedName>
</protein>
<keyword evidence="1" id="KW-0472">Membrane</keyword>
<dbReference type="EMBL" id="CP064791">
    <property type="protein sequence ID" value="QSG15650.1"/>
    <property type="molecule type" value="Genomic_DNA"/>
</dbReference>
<dbReference type="AlphaFoldDB" id="A0A897NMB0"/>
<reference evidence="2 3" key="1">
    <citation type="submission" date="2020-11" db="EMBL/GenBank/DDBJ databases">
        <title>Carbohydrate-dependent, anaerobic sulfur respiration: A novel catabolism in halophilic archaea.</title>
        <authorList>
            <person name="Sorokin D.Y."/>
            <person name="Messina E."/>
            <person name="Smedile F."/>
            <person name="La Cono V."/>
            <person name="Hallsworth J.E."/>
            <person name="Yakimov M.M."/>
        </authorList>
    </citation>
    <scope>NUCLEOTIDE SEQUENCE [LARGE SCALE GENOMIC DNA]</scope>
    <source>
        <strain evidence="2 3">HSR-Est</strain>
    </source>
</reference>
<feature type="transmembrane region" description="Helical" evidence="1">
    <location>
        <begin position="426"/>
        <end position="445"/>
    </location>
</feature>
<feature type="transmembrane region" description="Helical" evidence="1">
    <location>
        <begin position="318"/>
        <end position="337"/>
    </location>
</feature>
<keyword evidence="3" id="KW-1185">Reference proteome</keyword>
<dbReference type="RefSeq" id="WP_229120907.1">
    <property type="nucleotide sequence ID" value="NZ_CP064791.1"/>
</dbReference>
<feature type="transmembrane region" description="Helical" evidence="1">
    <location>
        <begin position="343"/>
        <end position="365"/>
    </location>
</feature>